<reference evidence="2 3" key="1">
    <citation type="journal article" date="2023" name="Hortic Res">
        <title>Pangenome of water caltrop reveals structural variations and asymmetric subgenome divergence after allopolyploidization.</title>
        <authorList>
            <person name="Zhang X."/>
            <person name="Chen Y."/>
            <person name="Wang L."/>
            <person name="Yuan Y."/>
            <person name="Fang M."/>
            <person name="Shi L."/>
            <person name="Lu R."/>
            <person name="Comes H.P."/>
            <person name="Ma Y."/>
            <person name="Chen Y."/>
            <person name="Huang G."/>
            <person name="Zhou Y."/>
            <person name="Zheng Z."/>
            <person name="Qiu Y."/>
        </authorList>
    </citation>
    <scope>NUCLEOTIDE SEQUENCE [LARGE SCALE GENOMIC DNA]</scope>
    <source>
        <tissue evidence="2">Roots</tissue>
    </source>
</reference>
<sequence length="58" mass="6129">MSTACKMGSDTRPTLVSLNPPQGKKKGLYANIGGVVVAPAVRGMQWTGVAVLHRPPFH</sequence>
<evidence type="ECO:0000256" key="1">
    <source>
        <dbReference type="SAM" id="MobiDB-lite"/>
    </source>
</evidence>
<name>A0AAN7Q9G2_9MYRT</name>
<dbReference type="AlphaFoldDB" id="A0AAN7Q9G2"/>
<organism evidence="2 3">
    <name type="scientific">Trapa incisa</name>
    <dbReference type="NCBI Taxonomy" id="236973"/>
    <lineage>
        <taxon>Eukaryota</taxon>
        <taxon>Viridiplantae</taxon>
        <taxon>Streptophyta</taxon>
        <taxon>Embryophyta</taxon>
        <taxon>Tracheophyta</taxon>
        <taxon>Spermatophyta</taxon>
        <taxon>Magnoliopsida</taxon>
        <taxon>eudicotyledons</taxon>
        <taxon>Gunneridae</taxon>
        <taxon>Pentapetalae</taxon>
        <taxon>rosids</taxon>
        <taxon>malvids</taxon>
        <taxon>Myrtales</taxon>
        <taxon>Lythraceae</taxon>
        <taxon>Trapa</taxon>
    </lineage>
</organism>
<gene>
    <name evidence="2" type="ORF">SAY87_029885</name>
</gene>
<dbReference type="Proteomes" id="UP001345219">
    <property type="component" value="Chromosome 23"/>
</dbReference>
<keyword evidence="3" id="KW-1185">Reference proteome</keyword>
<evidence type="ECO:0000313" key="3">
    <source>
        <dbReference type="Proteomes" id="UP001345219"/>
    </source>
</evidence>
<feature type="region of interest" description="Disordered" evidence="1">
    <location>
        <begin position="1"/>
        <end position="20"/>
    </location>
</feature>
<dbReference type="EMBL" id="JAXIOK010000009">
    <property type="protein sequence ID" value="KAK4762001.1"/>
    <property type="molecule type" value="Genomic_DNA"/>
</dbReference>
<comment type="caution">
    <text evidence="2">The sequence shown here is derived from an EMBL/GenBank/DDBJ whole genome shotgun (WGS) entry which is preliminary data.</text>
</comment>
<protein>
    <submittedName>
        <fullName evidence="2">Uncharacterized protein</fullName>
    </submittedName>
</protein>
<accession>A0AAN7Q9G2</accession>
<feature type="compositionally biased region" description="Polar residues" evidence="1">
    <location>
        <begin position="11"/>
        <end position="20"/>
    </location>
</feature>
<evidence type="ECO:0000313" key="2">
    <source>
        <dbReference type="EMBL" id="KAK4762001.1"/>
    </source>
</evidence>
<proteinExistence type="predicted"/>